<feature type="transmembrane region" description="Helical" evidence="1">
    <location>
        <begin position="298"/>
        <end position="317"/>
    </location>
</feature>
<feature type="transmembrane region" description="Helical" evidence="1">
    <location>
        <begin position="256"/>
        <end position="278"/>
    </location>
</feature>
<feature type="transmembrane region" description="Helical" evidence="1">
    <location>
        <begin position="350"/>
        <end position="369"/>
    </location>
</feature>
<proteinExistence type="predicted"/>
<organism evidence="3 4">
    <name type="scientific">Exophiala viscosa</name>
    <dbReference type="NCBI Taxonomy" id="2486360"/>
    <lineage>
        <taxon>Eukaryota</taxon>
        <taxon>Fungi</taxon>
        <taxon>Dikarya</taxon>
        <taxon>Ascomycota</taxon>
        <taxon>Pezizomycotina</taxon>
        <taxon>Eurotiomycetes</taxon>
        <taxon>Chaetothyriomycetidae</taxon>
        <taxon>Chaetothyriales</taxon>
        <taxon>Herpotrichiellaceae</taxon>
        <taxon>Exophiala</taxon>
    </lineage>
</organism>
<protein>
    <submittedName>
        <fullName evidence="3">Acyltransferase family-domain-containing protein</fullName>
    </submittedName>
</protein>
<evidence type="ECO:0000313" key="3">
    <source>
        <dbReference type="EMBL" id="KAI1611816.1"/>
    </source>
</evidence>
<feature type="transmembrane region" description="Helical" evidence="1">
    <location>
        <begin position="381"/>
        <end position="400"/>
    </location>
</feature>
<dbReference type="Proteomes" id="UP001203852">
    <property type="component" value="Unassembled WGS sequence"/>
</dbReference>
<keyword evidence="3" id="KW-0012">Acyltransferase</keyword>
<dbReference type="PANTHER" id="PTHR23028:SF125">
    <property type="entry name" value="ACYLTRANSFERASE"/>
    <property type="match status" value="1"/>
</dbReference>
<feature type="transmembrane region" description="Helical" evidence="1">
    <location>
        <begin position="108"/>
        <end position="128"/>
    </location>
</feature>
<dbReference type="AlphaFoldDB" id="A0AAN6DSN8"/>
<keyword evidence="1" id="KW-0812">Transmembrane</keyword>
<feature type="domain" description="Acyltransferase 3" evidence="2">
    <location>
        <begin position="56"/>
        <end position="426"/>
    </location>
</feature>
<keyword evidence="1" id="KW-0472">Membrane</keyword>
<keyword evidence="3" id="KW-0808">Transferase</keyword>
<accession>A0AAN6DSN8</accession>
<comment type="caution">
    <text evidence="3">The sequence shown here is derived from an EMBL/GenBank/DDBJ whole genome shotgun (WGS) entry which is preliminary data.</text>
</comment>
<evidence type="ECO:0000313" key="4">
    <source>
        <dbReference type="Proteomes" id="UP001203852"/>
    </source>
</evidence>
<sequence length="484" mass="56047">MSVQSANLLEKGYWEVTSSNEERSTTTRAKQWCIDLVKPSCVKRCPTRTEKLRRTAYLDGVRGFAALLVYWGHHELWAHDALGPDRILENAYGYDIQRYLACLPGVRLFFSGGHFAVTVFFVLSGYVLSTKPMAMIHAGEHLRLGDNLTSALFRRWLRLYLPVVCTTFLYMSSWHLFKYRADPEPKSTYTEELWSWYAEFKNFSYVFRAGGDPWFSYSFHTWSIPVEFRGSIVVYTALQAFSRCRRNARLWSEIGLILYFMYIVDGSFCALFVAGMLLCDLDLLEQGGDLPHFFRKMAWCQSYLFYGLFIISLYLGGSPSYSSDIHVLRESPGWYYLSLLKPQAVFDYKWFYLFWASTSFVASVQRITWLKSFFETRFNQYLGRISFAFYLVHGPLLWSVGHRLYAAVGWTKDSQAINIPGWISIVPLPKIGPFGLELSFLLPHLILLPLTLWVAEMATTLIDEPSVRFPQWLYGRTLARAAKL</sequence>
<keyword evidence="4" id="KW-1185">Reference proteome</keyword>
<evidence type="ECO:0000256" key="1">
    <source>
        <dbReference type="SAM" id="Phobius"/>
    </source>
</evidence>
<gene>
    <name evidence="3" type="ORF">EDD36DRAFT_267400</name>
</gene>
<name>A0AAN6DSN8_9EURO</name>
<dbReference type="GO" id="GO:0016747">
    <property type="term" value="F:acyltransferase activity, transferring groups other than amino-acyl groups"/>
    <property type="evidence" value="ECO:0007669"/>
    <property type="project" value="InterPro"/>
</dbReference>
<feature type="transmembrane region" description="Helical" evidence="1">
    <location>
        <begin position="159"/>
        <end position="177"/>
    </location>
</feature>
<dbReference type="Pfam" id="PF01757">
    <property type="entry name" value="Acyl_transf_3"/>
    <property type="match status" value="1"/>
</dbReference>
<evidence type="ECO:0000259" key="2">
    <source>
        <dbReference type="Pfam" id="PF01757"/>
    </source>
</evidence>
<dbReference type="PANTHER" id="PTHR23028">
    <property type="entry name" value="ACETYLTRANSFERASE"/>
    <property type="match status" value="1"/>
</dbReference>
<reference evidence="3" key="1">
    <citation type="journal article" date="2022" name="bioRxiv">
        <title>Deciphering the potential niche of two novel black yeast fungi from a biological soil crust based on their genomes, phenotypes, and melanin regulation.</title>
        <authorList>
            <consortium name="DOE Joint Genome Institute"/>
            <person name="Carr E.C."/>
            <person name="Barton Q."/>
            <person name="Grambo S."/>
            <person name="Sullivan M."/>
            <person name="Renfro C.M."/>
            <person name="Kuo A."/>
            <person name="Pangilinan J."/>
            <person name="Lipzen A."/>
            <person name="Keymanesh K."/>
            <person name="Savage E."/>
            <person name="Barry K."/>
            <person name="Grigoriev I.V."/>
            <person name="Riekhof W.R."/>
            <person name="Harris S.S."/>
        </authorList>
    </citation>
    <scope>NUCLEOTIDE SEQUENCE</scope>
    <source>
        <strain evidence="3">JF 03-4F</strain>
    </source>
</reference>
<keyword evidence="1" id="KW-1133">Transmembrane helix</keyword>
<dbReference type="InterPro" id="IPR002656">
    <property type="entry name" value="Acyl_transf_3_dom"/>
</dbReference>
<dbReference type="EMBL" id="MU404355">
    <property type="protein sequence ID" value="KAI1611816.1"/>
    <property type="molecule type" value="Genomic_DNA"/>
</dbReference>
<dbReference type="InterPro" id="IPR050879">
    <property type="entry name" value="Acyltransferase_3"/>
</dbReference>